<evidence type="ECO:0000313" key="2">
    <source>
        <dbReference type="Proteomes" id="UP001155182"/>
    </source>
</evidence>
<organism evidence="1 2">
    <name type="scientific">Solitalea agri</name>
    <dbReference type="NCBI Taxonomy" id="2953739"/>
    <lineage>
        <taxon>Bacteria</taxon>
        <taxon>Pseudomonadati</taxon>
        <taxon>Bacteroidota</taxon>
        <taxon>Sphingobacteriia</taxon>
        <taxon>Sphingobacteriales</taxon>
        <taxon>Sphingobacteriaceae</taxon>
        <taxon>Solitalea</taxon>
    </lineage>
</organism>
<gene>
    <name evidence="1" type="ORF">NF867_12435</name>
</gene>
<keyword evidence="2" id="KW-1185">Reference proteome</keyword>
<evidence type="ECO:0008006" key="3">
    <source>
        <dbReference type="Google" id="ProtNLM"/>
    </source>
</evidence>
<dbReference type="RefSeq" id="WP_252588324.1">
    <property type="nucleotide sequence ID" value="NZ_JAMWYS010000036.1"/>
</dbReference>
<protein>
    <recommendedName>
        <fullName evidence="3">Carboxypeptidase regulatory-like domain-containing protein</fullName>
    </recommendedName>
</protein>
<evidence type="ECO:0000313" key="1">
    <source>
        <dbReference type="EMBL" id="MCO4293672.1"/>
    </source>
</evidence>
<comment type="caution">
    <text evidence="1">The sequence shown here is derived from an EMBL/GenBank/DDBJ whole genome shotgun (WGS) entry which is preliminary data.</text>
</comment>
<name>A0A9X2F2S9_9SPHI</name>
<dbReference type="Proteomes" id="UP001155182">
    <property type="component" value="Unassembled WGS sequence"/>
</dbReference>
<dbReference type="AlphaFoldDB" id="A0A9X2F2S9"/>
<reference evidence="1" key="1">
    <citation type="submission" date="2022-06" db="EMBL/GenBank/DDBJ databases">
        <title>Solitalea sp. MAHUQ-68 isolated from rhizospheric soil.</title>
        <authorList>
            <person name="Huq M.A."/>
        </authorList>
    </citation>
    <scope>NUCLEOTIDE SEQUENCE</scope>
    <source>
        <strain evidence="1">MAHUQ-68</strain>
    </source>
</reference>
<proteinExistence type="predicted"/>
<sequence length="156" mass="17735">MKPILLTYCFLSAIFLPNSFYQKTDPNTFSDSSGVCGTVVFRSGNYMPSIGEKKSANQGKAIEREIVFYELTNVNETTANGSFYSNIKTREIKRVWSDKMGKFKVLLQPGSYSVFVKEKEGYFANRFDGHNNICPIEVKKDKMTELNLVVDYNAAY</sequence>
<dbReference type="EMBL" id="JAMWYS010000036">
    <property type="protein sequence ID" value="MCO4293672.1"/>
    <property type="molecule type" value="Genomic_DNA"/>
</dbReference>
<accession>A0A9X2F2S9</accession>